<accession>S9PGK5</accession>
<protein>
    <submittedName>
        <fullName evidence="2">Chaperon-like protein for quinone binding in photosystem II</fullName>
    </submittedName>
</protein>
<dbReference type="RefSeq" id="WP_002629209.1">
    <property type="nucleotide sequence ID" value="NZ_ANAH02000009.1"/>
</dbReference>
<dbReference type="eggNOG" id="COG0702">
    <property type="taxonomic scope" value="Bacteria"/>
</dbReference>
<reference evidence="2" key="1">
    <citation type="submission" date="2013-05" db="EMBL/GenBank/DDBJ databases">
        <title>Genome assembly of Cystobacter fuscus DSM 2262.</title>
        <authorList>
            <person name="Sharma G."/>
            <person name="Khatri I."/>
            <person name="Kaur C."/>
            <person name="Mayilraj S."/>
            <person name="Subramanian S."/>
        </authorList>
    </citation>
    <scope>NUCLEOTIDE SEQUENCE [LARGE SCALE GENOMIC DNA]</scope>
    <source>
        <strain evidence="2">DSM 2262</strain>
    </source>
</reference>
<dbReference type="Proteomes" id="UP000011682">
    <property type="component" value="Unassembled WGS sequence"/>
</dbReference>
<dbReference type="PANTHER" id="PTHR15020">
    <property type="entry name" value="FLAVIN REDUCTASE-RELATED"/>
    <property type="match status" value="1"/>
</dbReference>
<keyword evidence="3" id="KW-1185">Reference proteome</keyword>
<feature type="domain" description="NAD(P)-binding" evidence="1">
    <location>
        <begin position="7"/>
        <end position="173"/>
    </location>
</feature>
<evidence type="ECO:0000259" key="1">
    <source>
        <dbReference type="Pfam" id="PF13460"/>
    </source>
</evidence>
<dbReference type="InterPro" id="IPR036291">
    <property type="entry name" value="NAD(P)-bd_dom_sf"/>
</dbReference>
<name>S9PGK5_CYSF2</name>
<evidence type="ECO:0000313" key="3">
    <source>
        <dbReference type="Proteomes" id="UP000011682"/>
    </source>
</evidence>
<proteinExistence type="predicted"/>
<comment type="caution">
    <text evidence="2">The sequence shown here is derived from an EMBL/GenBank/DDBJ whole genome shotgun (WGS) entry which is preliminary data.</text>
</comment>
<dbReference type="AlphaFoldDB" id="S9PGK5"/>
<dbReference type="Pfam" id="PF13460">
    <property type="entry name" value="NAD_binding_10"/>
    <property type="match status" value="1"/>
</dbReference>
<evidence type="ECO:0000313" key="2">
    <source>
        <dbReference type="EMBL" id="EPX61527.1"/>
    </source>
</evidence>
<dbReference type="Gene3D" id="3.40.50.720">
    <property type="entry name" value="NAD(P)-binding Rossmann-like Domain"/>
    <property type="match status" value="1"/>
</dbReference>
<dbReference type="InterPro" id="IPR016040">
    <property type="entry name" value="NAD(P)-bd_dom"/>
</dbReference>
<dbReference type="PANTHER" id="PTHR15020:SF50">
    <property type="entry name" value="UPF0659 PROTEIN YMR090W"/>
    <property type="match status" value="1"/>
</dbReference>
<dbReference type="SUPFAM" id="SSF51735">
    <property type="entry name" value="NAD(P)-binding Rossmann-fold domains"/>
    <property type="match status" value="1"/>
</dbReference>
<organism evidence="2 3">
    <name type="scientific">Cystobacter fuscus (strain ATCC 25194 / DSM 2262 / NBRC 100088 / M29)</name>
    <dbReference type="NCBI Taxonomy" id="1242864"/>
    <lineage>
        <taxon>Bacteria</taxon>
        <taxon>Pseudomonadati</taxon>
        <taxon>Myxococcota</taxon>
        <taxon>Myxococcia</taxon>
        <taxon>Myxococcales</taxon>
        <taxon>Cystobacterineae</taxon>
        <taxon>Archangiaceae</taxon>
        <taxon>Cystobacter</taxon>
    </lineage>
</organism>
<sequence>MRIAVVGATGGTGRKVVELALARGHEVVAVARYPERIPPAPGLSVRRGDVLDEESLTNALSDVEAVISCIGPTRNLAPGTIMSEGVANMIAACERAGVSRFVLQSGITLSDGSELSPWNRWVIRVLRRVFAQAINDKAIAERALRQSRLEWVIVRPAGLRDAPATSNYVAGPRARIDPLLPLPFADCAGCLVRAAVAPEWVGQIVNAGRRLATRGTTLLDVDQNVLH</sequence>
<gene>
    <name evidence="2" type="ORF">D187_010146</name>
</gene>
<dbReference type="EMBL" id="ANAH02000009">
    <property type="protein sequence ID" value="EPX61527.1"/>
    <property type="molecule type" value="Genomic_DNA"/>
</dbReference>
<dbReference type="OrthoDB" id="7352421at2"/>